<organism evidence="2 3">
    <name type="scientific">Flagellimonas eckloniae</name>
    <dbReference type="NCBI Taxonomy" id="346185"/>
    <lineage>
        <taxon>Bacteria</taxon>
        <taxon>Pseudomonadati</taxon>
        <taxon>Bacteroidota</taxon>
        <taxon>Flavobacteriia</taxon>
        <taxon>Flavobacteriales</taxon>
        <taxon>Flavobacteriaceae</taxon>
        <taxon>Flagellimonas</taxon>
    </lineage>
</organism>
<reference evidence="2 3" key="1">
    <citation type="submission" date="2015-04" db="EMBL/GenBank/DDBJ databases">
        <title>Complete genome of flavobacterium.</title>
        <authorList>
            <person name="Kwon Y.M."/>
            <person name="Kim S.-J."/>
        </authorList>
    </citation>
    <scope>NUCLEOTIDE SEQUENCE [LARGE SCALE GENOMIC DNA]</scope>
    <source>
        <strain evidence="2 3">DK169</strain>
    </source>
</reference>
<evidence type="ECO:0000313" key="3">
    <source>
        <dbReference type="Proteomes" id="UP000050827"/>
    </source>
</evidence>
<name>A0A0N8WGD7_9FLAO</name>
<keyword evidence="1" id="KW-0472">Membrane</keyword>
<keyword evidence="1" id="KW-0812">Transmembrane</keyword>
<keyword evidence="3" id="KW-1185">Reference proteome</keyword>
<evidence type="ECO:0000256" key="1">
    <source>
        <dbReference type="SAM" id="Phobius"/>
    </source>
</evidence>
<sequence length="68" mass="7709">MKKLNIQQKVILGAGLLAVLIGIFGKISGWEYDYYFVPFYTGISLSWIAFLDTSSKCCNPFKKVKRKA</sequence>
<dbReference type="OrthoDB" id="1447438at2"/>
<dbReference type="EMBL" id="LCTZ01000002">
    <property type="protein sequence ID" value="KQC31211.1"/>
    <property type="molecule type" value="Genomic_DNA"/>
</dbReference>
<keyword evidence="1" id="KW-1133">Transmembrane helix</keyword>
<proteinExistence type="predicted"/>
<protein>
    <submittedName>
        <fullName evidence="2">Uncharacterized protein</fullName>
    </submittedName>
</protein>
<accession>A0A0N8WGD7</accession>
<dbReference type="AlphaFoldDB" id="A0A0N8WGD7"/>
<gene>
    <name evidence="2" type="ORF">AAY42_15940</name>
</gene>
<feature type="transmembrane region" description="Helical" evidence="1">
    <location>
        <begin position="35"/>
        <end position="53"/>
    </location>
</feature>
<dbReference type="RefSeq" id="WP_055396992.1">
    <property type="nucleotide sequence ID" value="NZ_LCTZ01000002.1"/>
</dbReference>
<comment type="caution">
    <text evidence="2">The sequence shown here is derived from an EMBL/GenBank/DDBJ whole genome shotgun (WGS) entry which is preliminary data.</text>
</comment>
<dbReference type="STRING" id="346185.AAY42_15940"/>
<dbReference type="Proteomes" id="UP000050827">
    <property type="component" value="Unassembled WGS sequence"/>
</dbReference>
<evidence type="ECO:0000313" key="2">
    <source>
        <dbReference type="EMBL" id="KQC31211.1"/>
    </source>
</evidence>